<feature type="compositionally biased region" description="Basic and acidic residues" evidence="2">
    <location>
        <begin position="26"/>
        <end position="37"/>
    </location>
</feature>
<dbReference type="OrthoDB" id="4850955at2759"/>
<feature type="coiled-coil region" evidence="1">
    <location>
        <begin position="166"/>
        <end position="207"/>
    </location>
</feature>
<dbReference type="AlphaFoldDB" id="A0A135SNB2"/>
<sequence>MAPVQKKKKKSRPGKHQRQYYKAKKAREARAKWHEAENNVFPDTGTDPNGKPMESTEGRYSPQSDKVVAPEQRIEEAAPHDREYRPEPEPQKKTGKNKKSEKKRLHHFTVHHGEQMIKRQQINERSIRLIWKATDENQTMSDKKHKEINERAAVIEKHFNLAVEQGSAMQRDIKKLQETINTMQQDIDTLREVAEGQGAEIAELKSKLAAALSRQAGSTDEHTGDVQLGRMEGDDKTARDEIKALQHGYEEMKAEIAAMKEQMSETGRKRFRSDENDEAEGGPQKKAKGPIADETGEGNREQGPKPKAEEKTWLSTRLREGRKTTAYY</sequence>
<proteinExistence type="predicted"/>
<comment type="caution">
    <text evidence="3">The sequence shown here is derived from an EMBL/GenBank/DDBJ whole genome shotgun (WGS) entry which is preliminary data.</text>
</comment>
<feature type="region of interest" description="Disordered" evidence="2">
    <location>
        <begin position="1"/>
        <end position="103"/>
    </location>
</feature>
<accession>A0A135SNB2</accession>
<protein>
    <submittedName>
        <fullName evidence="3">Uncharacterized protein</fullName>
    </submittedName>
</protein>
<reference evidence="3 4" key="1">
    <citation type="submission" date="2014-02" db="EMBL/GenBank/DDBJ databases">
        <title>The genome sequence of Colletotrichum simmondsii CBS122122.</title>
        <authorList>
            <person name="Baroncelli R."/>
            <person name="Thon M.R."/>
        </authorList>
    </citation>
    <scope>NUCLEOTIDE SEQUENCE [LARGE SCALE GENOMIC DNA]</scope>
    <source>
        <strain evidence="3 4">CBS122122</strain>
    </source>
</reference>
<keyword evidence="4" id="KW-1185">Reference proteome</keyword>
<feature type="region of interest" description="Disordered" evidence="2">
    <location>
        <begin position="213"/>
        <end position="237"/>
    </location>
</feature>
<evidence type="ECO:0000313" key="4">
    <source>
        <dbReference type="Proteomes" id="UP000070328"/>
    </source>
</evidence>
<feature type="compositionally biased region" description="Basic residues" evidence="2">
    <location>
        <begin position="93"/>
        <end position="103"/>
    </location>
</feature>
<feature type="compositionally biased region" description="Basic and acidic residues" evidence="2">
    <location>
        <begin position="297"/>
        <end position="328"/>
    </location>
</feature>
<organism evidence="3 4">
    <name type="scientific">Colletotrichum simmondsii</name>
    <dbReference type="NCBI Taxonomy" id="703756"/>
    <lineage>
        <taxon>Eukaryota</taxon>
        <taxon>Fungi</taxon>
        <taxon>Dikarya</taxon>
        <taxon>Ascomycota</taxon>
        <taxon>Pezizomycotina</taxon>
        <taxon>Sordariomycetes</taxon>
        <taxon>Hypocreomycetidae</taxon>
        <taxon>Glomerellales</taxon>
        <taxon>Glomerellaceae</taxon>
        <taxon>Colletotrichum</taxon>
        <taxon>Colletotrichum acutatum species complex</taxon>
    </lineage>
</organism>
<gene>
    <name evidence="3" type="ORF">CSIM01_06144</name>
</gene>
<keyword evidence="1" id="KW-0175">Coiled coil</keyword>
<dbReference type="EMBL" id="JFBX01000502">
    <property type="protein sequence ID" value="KXH37376.1"/>
    <property type="molecule type" value="Genomic_DNA"/>
</dbReference>
<evidence type="ECO:0000256" key="1">
    <source>
        <dbReference type="SAM" id="Coils"/>
    </source>
</evidence>
<evidence type="ECO:0000313" key="3">
    <source>
        <dbReference type="EMBL" id="KXH37376.1"/>
    </source>
</evidence>
<feature type="region of interest" description="Disordered" evidence="2">
    <location>
        <begin position="258"/>
        <end position="328"/>
    </location>
</feature>
<name>A0A135SNB2_9PEZI</name>
<feature type="compositionally biased region" description="Basic and acidic residues" evidence="2">
    <location>
        <begin position="72"/>
        <end position="92"/>
    </location>
</feature>
<feature type="compositionally biased region" description="Basic residues" evidence="2">
    <location>
        <begin position="1"/>
        <end position="25"/>
    </location>
</feature>
<evidence type="ECO:0000256" key="2">
    <source>
        <dbReference type="SAM" id="MobiDB-lite"/>
    </source>
</evidence>
<feature type="compositionally biased region" description="Basic and acidic residues" evidence="2">
    <location>
        <begin position="262"/>
        <end position="274"/>
    </location>
</feature>
<dbReference type="Proteomes" id="UP000070328">
    <property type="component" value="Unassembled WGS sequence"/>
</dbReference>